<dbReference type="PROSITE" id="PS52016">
    <property type="entry name" value="TONB_DEPENDENT_REC_3"/>
    <property type="match status" value="1"/>
</dbReference>
<evidence type="ECO:0000256" key="5">
    <source>
        <dbReference type="ARBA" id="ARBA00023077"/>
    </source>
</evidence>
<evidence type="ECO:0000256" key="7">
    <source>
        <dbReference type="ARBA" id="ARBA00023237"/>
    </source>
</evidence>
<dbReference type="Pfam" id="PF00593">
    <property type="entry name" value="TonB_dep_Rec_b-barrel"/>
    <property type="match status" value="1"/>
</dbReference>
<evidence type="ECO:0000313" key="13">
    <source>
        <dbReference type="EMBL" id="WNC73942.1"/>
    </source>
</evidence>
<keyword evidence="10" id="KW-0732">Signal</keyword>
<dbReference type="InterPro" id="IPR000531">
    <property type="entry name" value="Beta-barrel_TonB"/>
</dbReference>
<keyword evidence="3 8" id="KW-1134">Transmembrane beta strand</keyword>
<name>A0ABY9TYP9_9GAMM</name>
<evidence type="ECO:0000256" key="4">
    <source>
        <dbReference type="ARBA" id="ARBA00022692"/>
    </source>
</evidence>
<feature type="chain" id="PRO_5045348166" evidence="10">
    <location>
        <begin position="28"/>
        <end position="1029"/>
    </location>
</feature>
<evidence type="ECO:0000256" key="6">
    <source>
        <dbReference type="ARBA" id="ARBA00023136"/>
    </source>
</evidence>
<comment type="similarity">
    <text evidence="8 9">Belongs to the TonB-dependent receptor family.</text>
</comment>
<dbReference type="InterPro" id="IPR037066">
    <property type="entry name" value="Plug_dom_sf"/>
</dbReference>
<dbReference type="Pfam" id="PF07715">
    <property type="entry name" value="Plug"/>
    <property type="match status" value="1"/>
</dbReference>
<dbReference type="Gene3D" id="2.40.170.20">
    <property type="entry name" value="TonB-dependent receptor, beta-barrel domain"/>
    <property type="match status" value="1"/>
</dbReference>
<evidence type="ECO:0000256" key="3">
    <source>
        <dbReference type="ARBA" id="ARBA00022452"/>
    </source>
</evidence>
<organism evidence="13 14">
    <name type="scientific">Thalassotalea psychrophila</name>
    <dbReference type="NCBI Taxonomy" id="3065647"/>
    <lineage>
        <taxon>Bacteria</taxon>
        <taxon>Pseudomonadati</taxon>
        <taxon>Pseudomonadota</taxon>
        <taxon>Gammaproteobacteria</taxon>
        <taxon>Alteromonadales</taxon>
        <taxon>Colwelliaceae</taxon>
        <taxon>Thalassotalea</taxon>
    </lineage>
</organism>
<gene>
    <name evidence="13" type="ORF">RGQ13_08115</name>
</gene>
<feature type="domain" description="TonB-dependent receptor plug" evidence="12">
    <location>
        <begin position="69"/>
        <end position="187"/>
    </location>
</feature>
<proteinExistence type="inferred from homology"/>
<reference evidence="14" key="1">
    <citation type="submission" date="2023-09" db="EMBL/GenBank/DDBJ databases">
        <authorList>
            <person name="Li S."/>
            <person name="Li X."/>
            <person name="Zhang C."/>
            <person name="Zhao Z."/>
        </authorList>
    </citation>
    <scope>NUCLEOTIDE SEQUENCE [LARGE SCALE GENOMIC DNA]</scope>
    <source>
        <strain evidence="14">SQ149</strain>
    </source>
</reference>
<keyword evidence="2 8" id="KW-0813">Transport</keyword>
<keyword evidence="7 8" id="KW-0998">Cell outer membrane</keyword>
<keyword evidence="6 8" id="KW-0472">Membrane</keyword>
<dbReference type="EMBL" id="CP134145">
    <property type="protein sequence ID" value="WNC73942.1"/>
    <property type="molecule type" value="Genomic_DNA"/>
</dbReference>
<protein>
    <submittedName>
        <fullName evidence="13">TonB-dependent receptor</fullName>
    </submittedName>
</protein>
<feature type="domain" description="TonB-dependent receptor-like beta-barrel" evidence="11">
    <location>
        <begin position="405"/>
        <end position="990"/>
    </location>
</feature>
<keyword evidence="14" id="KW-1185">Reference proteome</keyword>
<evidence type="ECO:0000256" key="2">
    <source>
        <dbReference type="ARBA" id="ARBA00022448"/>
    </source>
</evidence>
<dbReference type="RefSeq" id="WP_348393052.1">
    <property type="nucleotide sequence ID" value="NZ_CP134145.1"/>
</dbReference>
<keyword evidence="4 8" id="KW-0812">Transmembrane</keyword>
<evidence type="ECO:0000256" key="1">
    <source>
        <dbReference type="ARBA" id="ARBA00004571"/>
    </source>
</evidence>
<evidence type="ECO:0000259" key="11">
    <source>
        <dbReference type="Pfam" id="PF00593"/>
    </source>
</evidence>
<dbReference type="Gene3D" id="2.170.130.10">
    <property type="entry name" value="TonB-dependent receptor, plug domain"/>
    <property type="match status" value="1"/>
</dbReference>
<sequence length="1029" mass="113606">MKKLSILTTSIRSALIVGMIGSVNAYAVQEEDVAVTTVAQVEIEEVVEEESDVERIEVTGSRIKQIDFEGPSPVTVISAAELQAKGFATAFDALKDLTSNTGTTQGAESAATGGFTPNAQTVSLRGLGNNQVLILVNGRRMADYPSPYNGQGNFVNLSAIPAVAIERIEVLTAGASAIYGSDAVAGVMNIITKKDVEDTTVAIKGGVTTEGGGEEGRFQIVSGISDNNYSLTGALEFQTQKKILASDRKWMDSVEDGPAGHTYLDRGIVVVDELARYEGFYRNDEEYFDDEDEFLRPARYISPANSACQNSGTGYIPTDRIDNEGEDDEYNWGDYCGTDNTGTRTIRNNRDTVSAYLSGIYDLTDDVSVFADVLYSYQEAEYRSGFHYFNEEMMIDVSEDGTGENDSNLLPLENDGFAGTGVEDWKWVTHQRFFSEDEIGFKDGNVEDTSLMVNVGLKGVVLDEYDWELTFSRSDNQSDSYSTQLKEEQVKKYFLGTQHDISFGDAVFRGYDGVNTIGLYDPLSEQAKADLAGTQWQASESYSNAVSAVISGVAWEMDHGDAMFAAVLEWNEQGYDMMLDDRTLAKEDENGYREGWYNLTGSIGGGDRSRYAVGLELQIPVTEQILASLAGRYDEYEDGTTDIGGRFTPQVGLSYTPIDSLLLRGTWGTSFKAPDMHRVFAEEGGYYTNAADIVGCEVAYYEGLKDEDGEFPDDLDPVDDKFDLDNSQCGAQSIKGSTAGSKTLKEEEGTSYGLGLVWEATEDLNITVDWYKIEIEQLVISESLQGVLVNEFYCQDRSDEDLYPDFADQNDRPDIEPGSAFCQNNSDKIIDDVDDWANVGPFGREISSVFTSHENAAKQMVEGIDAKVNYKLETSSGDFFLNLGWTHTLDSSYQATEDGEEVHTRDLWWNSAARSVMNGSLTWMQNDYSLTLSGRRVGSTPIMNPPKEFGDENSYFYERVQRVDPYYTFNLTGGWAVYNNLFVSAQVVNLFNPRPPKDQTAYSWPYFNGGAYGGAAVGRTVSAELSYKF</sequence>
<dbReference type="InterPro" id="IPR012910">
    <property type="entry name" value="Plug_dom"/>
</dbReference>
<dbReference type="PANTHER" id="PTHR47234">
    <property type="match status" value="1"/>
</dbReference>
<dbReference type="SUPFAM" id="SSF56935">
    <property type="entry name" value="Porins"/>
    <property type="match status" value="1"/>
</dbReference>
<comment type="subcellular location">
    <subcellularLocation>
        <location evidence="1 8">Cell outer membrane</location>
        <topology evidence="1 8">Multi-pass membrane protein</topology>
    </subcellularLocation>
</comment>
<evidence type="ECO:0000256" key="10">
    <source>
        <dbReference type="SAM" id="SignalP"/>
    </source>
</evidence>
<evidence type="ECO:0000256" key="9">
    <source>
        <dbReference type="RuleBase" id="RU003357"/>
    </source>
</evidence>
<evidence type="ECO:0000313" key="14">
    <source>
        <dbReference type="Proteomes" id="UP001258994"/>
    </source>
</evidence>
<evidence type="ECO:0000256" key="8">
    <source>
        <dbReference type="PROSITE-ProRule" id="PRU01360"/>
    </source>
</evidence>
<accession>A0ABY9TYP9</accession>
<dbReference type="Proteomes" id="UP001258994">
    <property type="component" value="Chromosome"/>
</dbReference>
<keyword evidence="13" id="KW-0675">Receptor</keyword>
<evidence type="ECO:0000259" key="12">
    <source>
        <dbReference type="Pfam" id="PF07715"/>
    </source>
</evidence>
<dbReference type="InterPro" id="IPR039426">
    <property type="entry name" value="TonB-dep_rcpt-like"/>
</dbReference>
<keyword evidence="5 9" id="KW-0798">TonB box</keyword>
<dbReference type="InterPro" id="IPR036942">
    <property type="entry name" value="Beta-barrel_TonB_sf"/>
</dbReference>
<feature type="signal peptide" evidence="10">
    <location>
        <begin position="1"/>
        <end position="27"/>
    </location>
</feature>
<dbReference type="PANTHER" id="PTHR47234:SF1">
    <property type="entry name" value="TONB-DEPENDENT RECEPTOR"/>
    <property type="match status" value="1"/>
</dbReference>